<evidence type="ECO:0000313" key="2">
    <source>
        <dbReference type="Proteomes" id="UP001183794"/>
    </source>
</evidence>
<organism evidence="1 2">
    <name type="scientific">Enteractinococcus fodinae</name>
    <dbReference type="NCBI Taxonomy" id="684663"/>
    <lineage>
        <taxon>Bacteria</taxon>
        <taxon>Bacillati</taxon>
        <taxon>Actinomycetota</taxon>
        <taxon>Actinomycetes</taxon>
        <taxon>Micrococcales</taxon>
        <taxon>Micrococcaceae</taxon>
    </lineage>
</organism>
<keyword evidence="2" id="KW-1185">Reference proteome</keyword>
<dbReference type="SUPFAM" id="SSF55961">
    <property type="entry name" value="Bet v1-like"/>
    <property type="match status" value="1"/>
</dbReference>
<accession>A0ABU2AX67</accession>
<dbReference type="Proteomes" id="UP001183794">
    <property type="component" value="Unassembled WGS sequence"/>
</dbReference>
<evidence type="ECO:0008006" key="3">
    <source>
        <dbReference type="Google" id="ProtNLM"/>
    </source>
</evidence>
<dbReference type="RefSeq" id="WP_310170264.1">
    <property type="nucleotide sequence ID" value="NZ_BAABHE010000002.1"/>
</dbReference>
<protein>
    <recommendedName>
        <fullName evidence="3">Dimethyladenosine transferase</fullName>
    </recommendedName>
</protein>
<comment type="caution">
    <text evidence="1">The sequence shown here is derived from an EMBL/GenBank/DDBJ whole genome shotgun (WGS) entry which is preliminary data.</text>
</comment>
<name>A0ABU2AX67_9MICC</name>
<dbReference type="Gene3D" id="3.30.530.20">
    <property type="match status" value="1"/>
</dbReference>
<sequence>MSEHTHSTDDVREVDTGSFTISYQARVGAEPFQLWELAANPHRHHELDGGGTLSAKVSGPEYLTEGDTFNIWMRRLGLPYTLTMRVVTADPEREIAWQHPAGHIWRWAFQPAEGQGTWVTETFDYTQVKPIVIRGFNWAGVFNANARQMRNSLLQLQERYPVSHD</sequence>
<dbReference type="EMBL" id="JAVDYJ010000001">
    <property type="protein sequence ID" value="MDR7345947.1"/>
    <property type="molecule type" value="Genomic_DNA"/>
</dbReference>
<dbReference type="InterPro" id="IPR023393">
    <property type="entry name" value="START-like_dom_sf"/>
</dbReference>
<proteinExistence type="predicted"/>
<reference evidence="1 2" key="1">
    <citation type="submission" date="2023-07" db="EMBL/GenBank/DDBJ databases">
        <title>Sequencing the genomes of 1000 actinobacteria strains.</title>
        <authorList>
            <person name="Klenk H.-P."/>
        </authorList>
    </citation>
    <scope>NUCLEOTIDE SEQUENCE [LARGE SCALE GENOMIC DNA]</scope>
    <source>
        <strain evidence="1 2">DSM 22966</strain>
    </source>
</reference>
<gene>
    <name evidence="1" type="ORF">J2S62_000204</name>
</gene>
<evidence type="ECO:0000313" key="1">
    <source>
        <dbReference type="EMBL" id="MDR7345947.1"/>
    </source>
</evidence>